<dbReference type="Proteomes" id="UP000315303">
    <property type="component" value="Unassembled WGS sequence"/>
</dbReference>
<keyword evidence="2" id="KW-1185">Reference proteome</keyword>
<gene>
    <name evidence="1" type="ORF">EPA86_12545</name>
</gene>
<comment type="caution">
    <text evidence="1">The sequence shown here is derived from an EMBL/GenBank/DDBJ whole genome shotgun (WGS) entry which is preliminary data.</text>
</comment>
<dbReference type="EMBL" id="SAWY01000027">
    <property type="protein sequence ID" value="TPH13939.1"/>
    <property type="molecule type" value="Genomic_DNA"/>
</dbReference>
<protein>
    <submittedName>
        <fullName evidence="1">Uncharacterized protein</fullName>
    </submittedName>
</protein>
<evidence type="ECO:0000313" key="1">
    <source>
        <dbReference type="EMBL" id="TPH13939.1"/>
    </source>
</evidence>
<accession>A0A502KU58</accession>
<sequence>METVKGILSLFLLIGLVGSLPKCMSLKEDPNIERLRVDVCLHWKGKKWGESIVRAQVKDETCLAWYADIYPESEMGKYRAKLNKENE</sequence>
<evidence type="ECO:0000313" key="2">
    <source>
        <dbReference type="Proteomes" id="UP000315303"/>
    </source>
</evidence>
<dbReference type="RefSeq" id="WP_140604106.1">
    <property type="nucleotide sequence ID" value="NZ_SAWY01000027.1"/>
</dbReference>
<dbReference type="AlphaFoldDB" id="A0A502KU58"/>
<proteinExistence type="predicted"/>
<reference evidence="1 2" key="1">
    <citation type="submission" date="2019-01" db="EMBL/GenBank/DDBJ databases">
        <title>Litorilituus lipolytica sp. nov., isolated from intertidal sand of the Yellow Sea in China.</title>
        <authorList>
            <person name="Liu A."/>
        </authorList>
    </citation>
    <scope>NUCLEOTIDE SEQUENCE [LARGE SCALE GENOMIC DNA]</scope>
    <source>
        <strain evidence="1 2">RZ04</strain>
    </source>
</reference>
<organism evidence="1 2">
    <name type="scientific">Litorilituus lipolyticus</name>
    <dbReference type="NCBI Taxonomy" id="2491017"/>
    <lineage>
        <taxon>Bacteria</taxon>
        <taxon>Pseudomonadati</taxon>
        <taxon>Pseudomonadota</taxon>
        <taxon>Gammaproteobacteria</taxon>
        <taxon>Alteromonadales</taxon>
        <taxon>Colwelliaceae</taxon>
        <taxon>Litorilituus</taxon>
    </lineage>
</organism>
<name>A0A502KU58_9GAMM</name>